<feature type="compositionally biased region" description="Basic and acidic residues" evidence="1">
    <location>
        <begin position="762"/>
        <end position="773"/>
    </location>
</feature>
<reference evidence="3 4" key="3">
    <citation type="journal article" date="2011" name="Nat. Chem. Biol.">
        <title>Reveromycin A biosynthesis uses RevG and RevJ for stereospecific spiroacetal formation.</title>
        <authorList>
            <person name="Takahashi S."/>
            <person name="Toyoda A."/>
            <person name="Sekiyama Y."/>
            <person name="Takagi H."/>
            <person name="Nogawa T."/>
            <person name="Uramoto M."/>
            <person name="Suzuki R."/>
            <person name="Koshino H."/>
            <person name="Kumano T."/>
            <person name="Panthee S."/>
            <person name="Dairi T."/>
            <person name="Ishikawa J."/>
            <person name="Ikeda H."/>
            <person name="Sakaki Y."/>
            <person name="Osada H."/>
        </authorList>
    </citation>
    <scope>NUCLEOTIDE SEQUENCE [LARGE SCALE GENOMIC DNA]</scope>
    <source>
        <strain evidence="3 4">SN-593</strain>
    </source>
</reference>
<name>A0A7U3VM18_9ACTN</name>
<dbReference type="Proteomes" id="UP000595703">
    <property type="component" value="Chromosome"/>
</dbReference>
<dbReference type="AlphaFoldDB" id="A0A7U3VM18"/>
<evidence type="ECO:0000313" key="4">
    <source>
        <dbReference type="Proteomes" id="UP000595703"/>
    </source>
</evidence>
<reference evidence="3 4" key="2">
    <citation type="journal article" date="2011" name="J. Antibiot.">
        <title>Furaquinocins I and J: novel polyketide isoprenoid hybrid compounds from Streptomyces reveromyceticus SN-593.</title>
        <authorList>
            <person name="Panthee S."/>
            <person name="Takahashi S."/>
            <person name="Takagi H."/>
            <person name="Nogawa T."/>
            <person name="Oowada E."/>
            <person name="Uramoto M."/>
            <person name="Osada H."/>
        </authorList>
    </citation>
    <scope>NUCLEOTIDE SEQUENCE [LARGE SCALE GENOMIC DNA]</scope>
    <source>
        <strain evidence="3 4">SN-593</strain>
    </source>
</reference>
<feature type="compositionally biased region" description="Pro residues" evidence="1">
    <location>
        <begin position="1"/>
        <end position="10"/>
    </location>
</feature>
<dbReference type="Pfam" id="PF13575">
    <property type="entry name" value="DUF4135"/>
    <property type="match status" value="1"/>
</dbReference>
<dbReference type="KEGG" id="arev:RVR_1251"/>
<accession>A0A7U3VM18</accession>
<feature type="region of interest" description="Disordered" evidence="1">
    <location>
        <begin position="1"/>
        <end position="38"/>
    </location>
</feature>
<feature type="compositionally biased region" description="Polar residues" evidence="1">
    <location>
        <begin position="882"/>
        <end position="896"/>
    </location>
</feature>
<evidence type="ECO:0000256" key="1">
    <source>
        <dbReference type="SAM" id="MobiDB-lite"/>
    </source>
</evidence>
<reference evidence="3 4" key="4">
    <citation type="journal article" date="2020" name="Sci. Rep.">
        <title>beta-carboline chemical signals induce reveromycin production through a LuxR family regulator in Streptomyces sp. SN-593.</title>
        <authorList>
            <person name="Panthee S."/>
            <person name="Kito N."/>
            <person name="Hayashi T."/>
            <person name="Shimizu T."/>
            <person name="Ishikawa J."/>
            <person name="Hamamoto H."/>
            <person name="Osada H."/>
            <person name="Takahashi S."/>
        </authorList>
    </citation>
    <scope>NUCLEOTIDE SEQUENCE [LARGE SCALE GENOMIC DNA]</scope>
    <source>
        <strain evidence="3 4">SN-593</strain>
    </source>
</reference>
<evidence type="ECO:0000313" key="3">
    <source>
        <dbReference type="EMBL" id="BBA96102.1"/>
    </source>
</evidence>
<dbReference type="InterPro" id="IPR025410">
    <property type="entry name" value="Lant_dehyd"/>
</dbReference>
<evidence type="ECO:0000259" key="2">
    <source>
        <dbReference type="Pfam" id="PF13575"/>
    </source>
</evidence>
<feature type="region of interest" description="Disordered" evidence="1">
    <location>
        <begin position="762"/>
        <end position="788"/>
    </location>
</feature>
<keyword evidence="4" id="KW-1185">Reference proteome</keyword>
<organism evidence="3 4">
    <name type="scientific">Actinacidiphila reveromycinica</name>
    <dbReference type="NCBI Taxonomy" id="659352"/>
    <lineage>
        <taxon>Bacteria</taxon>
        <taxon>Bacillati</taxon>
        <taxon>Actinomycetota</taxon>
        <taxon>Actinomycetes</taxon>
        <taxon>Kitasatosporales</taxon>
        <taxon>Streptomycetaceae</taxon>
        <taxon>Actinacidiphila</taxon>
    </lineage>
</organism>
<proteinExistence type="predicted"/>
<feature type="region of interest" description="Disordered" evidence="1">
    <location>
        <begin position="873"/>
        <end position="896"/>
    </location>
</feature>
<dbReference type="RefSeq" id="WP_202232586.1">
    <property type="nucleotide sequence ID" value="NZ_AP018365.1"/>
</dbReference>
<feature type="domain" description="Lantibiotic biosynthesis protein dehydration" evidence="2">
    <location>
        <begin position="247"/>
        <end position="627"/>
    </location>
</feature>
<feature type="compositionally biased region" description="Low complexity" evidence="1">
    <location>
        <begin position="775"/>
        <end position="788"/>
    </location>
</feature>
<dbReference type="EMBL" id="AP018365">
    <property type="protein sequence ID" value="BBA96102.1"/>
    <property type="molecule type" value="Genomic_DNA"/>
</dbReference>
<protein>
    <recommendedName>
        <fullName evidence="2">Lantibiotic biosynthesis protein dehydration domain-containing protein</fullName>
    </recommendedName>
</protein>
<sequence>MSSLPSPPGAAAPSPSGAAAPSPSGAAFPSPSGAAFPSPPVARAVTAPGAGPVLRGLGDLADVLATVIAAGAPPADRAAAGPAAVLDDAARRRAAQWAAAATGTSDLDAPAVRAAVAAGALGAGDVLAAHAGIDPARLTALPAWARELALLLRALPDRSTGDDGLWAPQRCMREATRILLLADLAALRAAGRAPELTERAEADLAAQGADRVLAHCGPALDFDLRFLRPAEIDGSRGDWCRRLAALPVLGFLVGTAVRQWRAATREMLTRLAADRDVLAEGLFGQVRAAALDRVAADAGDPHDDGRNVAVLTFACGRRAVYKPRDLSCAAAFLRLLDETADAFPDRPPHRRPLLARDGYAWEGYVERGACSAPDELADYPRHLGRLIRLATLVQARDLWQDNLRPCGALPVVLDLETVMHPVFATGTDDPVEAALADTALPTGMVTAPVLLRPGGPAVDVGGCSPADRKPVPFRPEVPRLSEHGRDLGLLDGALTWQPESMAWYGDQVLDPREHTAAVAAGYREADTALARSAERLTAPGGAGHAFDGTTVRVMWSSTWASFTTMRAAEAPQALTGFERREAVLARVLRAELAHGADPATPATAGRIALAAASVADLRRLDVPIFRTVVGGTDILTSTGRRVPGLLAPGGGAALRSRLLRARQGPDPVGDAVLRTCQHLVDVHTGHRRPVPPHPAHPPVGADDDDLLRLAGHLLDRAHRAAIPDSGGGSHWMGLRHEPALGITVLATDGAAPAALRHAAEELARARAARDRRGSGRAQAAPGEPGAAPGRYCALGSDALLAAGERAAAAAASPGGAAGERGAARRTLREIGWEFAARAAHGSCLPDRTAAEEHQLGAGDGLPAVVLALLRAAGHPVPPPARTPSSAGPTSPPRSTR</sequence>
<reference evidence="3 4" key="1">
    <citation type="journal article" date="2010" name="J. Bacteriol.">
        <title>Biochemical characterization of a novel indole prenyltransferase from Streptomyces sp. SN-593.</title>
        <authorList>
            <person name="Takahashi S."/>
            <person name="Takagi H."/>
            <person name="Toyoda A."/>
            <person name="Uramoto M."/>
            <person name="Nogawa T."/>
            <person name="Ueki M."/>
            <person name="Sakaki Y."/>
            <person name="Osada H."/>
        </authorList>
    </citation>
    <scope>NUCLEOTIDE SEQUENCE [LARGE SCALE GENOMIC DNA]</scope>
    <source>
        <strain evidence="3 4">SN-593</strain>
    </source>
</reference>
<gene>
    <name evidence="3" type="ORF">RVR_1251</name>
</gene>
<feature type="compositionally biased region" description="Low complexity" evidence="1">
    <location>
        <begin position="11"/>
        <end position="36"/>
    </location>
</feature>